<dbReference type="AlphaFoldDB" id="A0A1I1R536"/>
<keyword evidence="1" id="KW-0812">Transmembrane</keyword>
<gene>
    <name evidence="2" type="ORF">SAMN04487792_0152</name>
</gene>
<protein>
    <recommendedName>
        <fullName evidence="4">MacB-like periplasmic core domain-containing protein</fullName>
    </recommendedName>
</protein>
<keyword evidence="1" id="KW-0472">Membrane</keyword>
<evidence type="ECO:0000313" key="3">
    <source>
        <dbReference type="Proteomes" id="UP000199599"/>
    </source>
</evidence>
<organism evidence="2 3">
    <name type="scientific">Lactobacillus bombicola</name>
    <dbReference type="NCBI Taxonomy" id="1505723"/>
    <lineage>
        <taxon>Bacteria</taxon>
        <taxon>Bacillati</taxon>
        <taxon>Bacillota</taxon>
        <taxon>Bacilli</taxon>
        <taxon>Lactobacillales</taxon>
        <taxon>Lactobacillaceae</taxon>
        <taxon>Lactobacillus</taxon>
    </lineage>
</organism>
<evidence type="ECO:0000256" key="1">
    <source>
        <dbReference type="SAM" id="Phobius"/>
    </source>
</evidence>
<keyword evidence="1" id="KW-1133">Transmembrane helix</keyword>
<accession>A0A1I1R536</accession>
<dbReference type="EMBL" id="FOMN01000001">
    <property type="protein sequence ID" value="SFD29382.1"/>
    <property type="molecule type" value="Genomic_DNA"/>
</dbReference>
<name>A0A1I1R536_9LACO</name>
<sequence>MKFKKIIIFVTIFLSLLGIGSMLSNIQSREADQLLEAYGLSNNTRYIEVKNNQTISSFLTYLQKNYAKYKIQLHFKSKIDPKQTLIWANHNVITLPTESGRYFTADDFQGRVSFAVLSLNAKVQTLATQGNEYVVLDNSYYSVIGTLKHYHQMKQNGYYLSTGPKQPTGKAKLTNYIIIIDSSSKMINKLASRYKVKIKTPIFVKNHQIHKFSIIREISLVIVFTIIAMSCNTLLALFDWSVVKNTALTGQLLHNWLFNRGVRTILLESALVLGAYLFLSWRAFISKPQQMILLLLLSWFLIIAAYSFTILQHLRKEKKHA</sequence>
<feature type="transmembrane region" description="Helical" evidence="1">
    <location>
        <begin position="291"/>
        <end position="311"/>
    </location>
</feature>
<proteinExistence type="predicted"/>
<evidence type="ECO:0008006" key="4">
    <source>
        <dbReference type="Google" id="ProtNLM"/>
    </source>
</evidence>
<dbReference type="STRING" id="1505723.SAMN04487792_0152"/>
<evidence type="ECO:0000313" key="2">
    <source>
        <dbReference type="EMBL" id="SFD29382.1"/>
    </source>
</evidence>
<reference evidence="3" key="1">
    <citation type="submission" date="2016-10" db="EMBL/GenBank/DDBJ databases">
        <authorList>
            <person name="Varghese N."/>
            <person name="Submissions S."/>
        </authorList>
    </citation>
    <scope>NUCLEOTIDE SEQUENCE [LARGE SCALE GENOMIC DNA]</scope>
    <source>
        <strain evidence="3">R-53102</strain>
    </source>
</reference>
<dbReference type="RefSeq" id="WP_090091971.1">
    <property type="nucleotide sequence ID" value="NZ_CBCRVU010000001.1"/>
</dbReference>
<feature type="transmembrane region" description="Helical" evidence="1">
    <location>
        <begin position="264"/>
        <end position="285"/>
    </location>
</feature>
<dbReference type="Proteomes" id="UP000199599">
    <property type="component" value="Unassembled WGS sequence"/>
</dbReference>
<feature type="transmembrane region" description="Helical" evidence="1">
    <location>
        <begin position="218"/>
        <end position="243"/>
    </location>
</feature>